<gene>
    <name evidence="2" type="ORF">KDK_26440</name>
</gene>
<keyword evidence="1" id="KW-0472">Membrane</keyword>
<sequence>MLFNKVSYRRGIIEGVIIYAIGRLGALITPAFFPDWTFVAVPLLFLVFQYILPPVWAARRMTSKKRERINKRFWLLGPRIAAICFGLDVVISLFCGLPLTMFEVQQGPAVLRLFARGASHLTLSGYVLYELRTAVFLFVFYTIAVVCTRLAGGGFLRFTMPAGGNRVTL</sequence>
<feature type="transmembrane region" description="Helical" evidence="1">
    <location>
        <begin position="12"/>
        <end position="33"/>
    </location>
</feature>
<dbReference type="AlphaFoldDB" id="A0A402AIG8"/>
<feature type="transmembrane region" description="Helical" evidence="1">
    <location>
        <begin position="80"/>
        <end position="102"/>
    </location>
</feature>
<keyword evidence="3" id="KW-1185">Reference proteome</keyword>
<dbReference type="Proteomes" id="UP000287188">
    <property type="component" value="Unassembled WGS sequence"/>
</dbReference>
<protein>
    <submittedName>
        <fullName evidence="2">Uncharacterized protein</fullName>
    </submittedName>
</protein>
<feature type="transmembrane region" description="Helical" evidence="1">
    <location>
        <begin position="39"/>
        <end position="59"/>
    </location>
</feature>
<comment type="caution">
    <text evidence="2">The sequence shown here is derived from an EMBL/GenBank/DDBJ whole genome shotgun (WGS) entry which is preliminary data.</text>
</comment>
<keyword evidence="1" id="KW-1133">Transmembrane helix</keyword>
<dbReference type="RefSeq" id="WP_126550431.1">
    <property type="nucleotide sequence ID" value="NZ_BIFS01000001.1"/>
</dbReference>
<reference evidence="3" key="1">
    <citation type="submission" date="2018-12" db="EMBL/GenBank/DDBJ databases">
        <title>Tengunoibacter tsumagoiensis gen. nov., sp. nov., Dictyobacter kobayashii sp. nov., D. alpinus sp. nov., and D. joshuensis sp. nov. and description of Dictyobacteraceae fam. nov. within the order Ktedonobacterales isolated from Tengu-no-mugimeshi.</title>
        <authorList>
            <person name="Wang C.M."/>
            <person name="Zheng Y."/>
            <person name="Sakai Y."/>
            <person name="Toyoda A."/>
            <person name="Minakuchi Y."/>
            <person name="Abe K."/>
            <person name="Yokota A."/>
            <person name="Yabe S."/>
        </authorList>
    </citation>
    <scope>NUCLEOTIDE SEQUENCE [LARGE SCALE GENOMIC DNA]</scope>
    <source>
        <strain evidence="3">Uno11</strain>
    </source>
</reference>
<evidence type="ECO:0000313" key="2">
    <source>
        <dbReference type="EMBL" id="GCE18844.1"/>
    </source>
</evidence>
<dbReference type="EMBL" id="BIFS01000001">
    <property type="protein sequence ID" value="GCE18844.1"/>
    <property type="molecule type" value="Genomic_DNA"/>
</dbReference>
<dbReference type="OrthoDB" id="156549at2"/>
<organism evidence="2 3">
    <name type="scientific">Dictyobacter kobayashii</name>
    <dbReference type="NCBI Taxonomy" id="2014872"/>
    <lineage>
        <taxon>Bacteria</taxon>
        <taxon>Bacillati</taxon>
        <taxon>Chloroflexota</taxon>
        <taxon>Ktedonobacteria</taxon>
        <taxon>Ktedonobacterales</taxon>
        <taxon>Dictyobacteraceae</taxon>
        <taxon>Dictyobacter</taxon>
    </lineage>
</organism>
<keyword evidence="1" id="KW-0812">Transmembrane</keyword>
<evidence type="ECO:0000256" key="1">
    <source>
        <dbReference type="SAM" id="Phobius"/>
    </source>
</evidence>
<accession>A0A402AIG8</accession>
<feature type="transmembrane region" description="Helical" evidence="1">
    <location>
        <begin position="134"/>
        <end position="156"/>
    </location>
</feature>
<name>A0A402AIG8_9CHLR</name>
<evidence type="ECO:0000313" key="3">
    <source>
        <dbReference type="Proteomes" id="UP000287188"/>
    </source>
</evidence>
<proteinExistence type="predicted"/>